<sequence>MTKATSAVSYNNIGDWFLILQLECDLLSTSSVFNIVWVKIMTDALEQHEGIVSIGGRISTSFRVADDMVSSAGIEQDIARMVNHVKRPHQTMTLKNVLRKQNS</sequence>
<reference evidence="1 2" key="1">
    <citation type="journal article" date="2021" name="Elife">
        <title>Chloroplast acquisition without the gene transfer in kleptoplastic sea slugs, Plakobranchus ocellatus.</title>
        <authorList>
            <person name="Maeda T."/>
            <person name="Takahashi S."/>
            <person name="Yoshida T."/>
            <person name="Shimamura S."/>
            <person name="Takaki Y."/>
            <person name="Nagai Y."/>
            <person name="Toyoda A."/>
            <person name="Suzuki Y."/>
            <person name="Arimoto A."/>
            <person name="Ishii H."/>
            <person name="Satoh N."/>
            <person name="Nishiyama T."/>
            <person name="Hasebe M."/>
            <person name="Maruyama T."/>
            <person name="Minagawa J."/>
            <person name="Obokata J."/>
            <person name="Shigenobu S."/>
        </authorList>
    </citation>
    <scope>NUCLEOTIDE SEQUENCE [LARGE SCALE GENOMIC DNA]</scope>
</reference>
<name>A0AAV3XVZ0_9GAST</name>
<dbReference type="Proteomes" id="UP000735302">
    <property type="component" value="Unassembled WGS sequence"/>
</dbReference>
<dbReference type="EMBL" id="BLXT01000055">
    <property type="protein sequence ID" value="GFN74016.1"/>
    <property type="molecule type" value="Genomic_DNA"/>
</dbReference>
<gene>
    <name evidence="1" type="ORF">PoB_000052200</name>
</gene>
<comment type="caution">
    <text evidence="1">The sequence shown here is derived from an EMBL/GenBank/DDBJ whole genome shotgun (WGS) entry which is preliminary data.</text>
</comment>
<proteinExistence type="predicted"/>
<evidence type="ECO:0000313" key="1">
    <source>
        <dbReference type="EMBL" id="GFN74016.1"/>
    </source>
</evidence>
<evidence type="ECO:0000313" key="2">
    <source>
        <dbReference type="Proteomes" id="UP000735302"/>
    </source>
</evidence>
<dbReference type="AlphaFoldDB" id="A0AAV3XVZ0"/>
<organism evidence="1 2">
    <name type="scientific">Plakobranchus ocellatus</name>
    <dbReference type="NCBI Taxonomy" id="259542"/>
    <lineage>
        <taxon>Eukaryota</taxon>
        <taxon>Metazoa</taxon>
        <taxon>Spiralia</taxon>
        <taxon>Lophotrochozoa</taxon>
        <taxon>Mollusca</taxon>
        <taxon>Gastropoda</taxon>
        <taxon>Heterobranchia</taxon>
        <taxon>Euthyneura</taxon>
        <taxon>Panpulmonata</taxon>
        <taxon>Sacoglossa</taxon>
        <taxon>Placobranchoidea</taxon>
        <taxon>Plakobranchidae</taxon>
        <taxon>Plakobranchus</taxon>
    </lineage>
</organism>
<keyword evidence="2" id="KW-1185">Reference proteome</keyword>
<protein>
    <submittedName>
        <fullName evidence="1">Uncharacterized protein</fullName>
    </submittedName>
</protein>
<accession>A0AAV3XVZ0</accession>